<accession>A0A5M4FCE9</accession>
<reference evidence="1" key="1">
    <citation type="submission" date="2019-09" db="EMBL/GenBank/DDBJ databases">
        <authorList>
            <person name="Li J."/>
        </authorList>
    </citation>
    <scope>NUCLEOTIDE SEQUENCE [LARGE SCALE GENOMIC DNA]</scope>
    <source>
        <strain evidence="1">JCM 14732</strain>
    </source>
</reference>
<evidence type="ECO:0000313" key="1">
    <source>
        <dbReference type="EMBL" id="KAA1396083.1"/>
    </source>
</evidence>
<dbReference type="NCBIfam" id="TIGR01444">
    <property type="entry name" value="fkbM_fam"/>
    <property type="match status" value="1"/>
</dbReference>
<name>A0A5M4FCE9_9ACTN</name>
<sequence>MWGRSVAAESVTRRLWRRARWFVRDRWPDRDVVREVQGVRMHLPWSHRLPDYARVAPDYGQNLIRLAALLAEGNRPLTVLDVGANIGDSTMQILEATDARVLCVEADGFFVNYLERNVGNDDRVAIEASLLSASADDVAMSPVRVGGTTRFEPGASEVTAPTVTTAVLRERHPEFADLRLAKSDTDGYDVELIPAIARTWAHSRPVLFLEYDHALSRLAGNDPLALWPELAELGYTRVAAWDNSGQPVDQWAVDEIAQHTAVLDVTDGEVAHRYWDVAVVHGEDAVGLAAINQLVPVTQP</sequence>
<keyword evidence="2" id="KW-1185">Reference proteome</keyword>
<keyword evidence="1" id="KW-0489">Methyltransferase</keyword>
<dbReference type="EMBL" id="SDPQ02000003">
    <property type="protein sequence ID" value="KAA1396083.1"/>
    <property type="molecule type" value="Genomic_DNA"/>
</dbReference>
<dbReference type="Gene3D" id="3.40.50.150">
    <property type="entry name" value="Vaccinia Virus protein VP39"/>
    <property type="match status" value="1"/>
</dbReference>
<dbReference type="AlphaFoldDB" id="A0A5M4FCE9"/>
<gene>
    <name evidence="1" type="ORF">ESP70_018350</name>
</gene>
<dbReference type="InterPro" id="IPR006342">
    <property type="entry name" value="FkbM_mtfrase"/>
</dbReference>
<comment type="caution">
    <text evidence="1">The sequence shown here is derived from an EMBL/GenBank/DDBJ whole genome shotgun (WGS) entry which is preliminary data.</text>
</comment>
<organism evidence="1 2">
    <name type="scientific">Aeromicrobium ginsengisoli</name>
    <dbReference type="NCBI Taxonomy" id="363867"/>
    <lineage>
        <taxon>Bacteria</taxon>
        <taxon>Bacillati</taxon>
        <taxon>Actinomycetota</taxon>
        <taxon>Actinomycetes</taxon>
        <taxon>Propionibacteriales</taxon>
        <taxon>Nocardioidaceae</taxon>
        <taxon>Aeromicrobium</taxon>
    </lineage>
</organism>
<proteinExistence type="predicted"/>
<dbReference type="OrthoDB" id="7818572at2"/>
<evidence type="ECO:0000313" key="2">
    <source>
        <dbReference type="Proteomes" id="UP000380867"/>
    </source>
</evidence>
<keyword evidence="1" id="KW-0808">Transferase</keyword>
<dbReference type="SUPFAM" id="SSF53335">
    <property type="entry name" value="S-adenosyl-L-methionine-dependent methyltransferases"/>
    <property type="match status" value="1"/>
</dbReference>
<dbReference type="GO" id="GO:0008168">
    <property type="term" value="F:methyltransferase activity"/>
    <property type="evidence" value="ECO:0007669"/>
    <property type="project" value="UniProtKB-KW"/>
</dbReference>
<dbReference type="InterPro" id="IPR029063">
    <property type="entry name" value="SAM-dependent_MTases_sf"/>
</dbReference>
<dbReference type="Proteomes" id="UP000380867">
    <property type="component" value="Unassembled WGS sequence"/>
</dbReference>
<protein>
    <submittedName>
        <fullName evidence="1">FkbM family methyltransferase</fullName>
    </submittedName>
</protein>
<dbReference type="GO" id="GO:0032259">
    <property type="term" value="P:methylation"/>
    <property type="evidence" value="ECO:0007669"/>
    <property type="project" value="UniProtKB-KW"/>
</dbReference>